<keyword evidence="8" id="KW-0735">Signal-anchor</keyword>
<dbReference type="InterPro" id="IPR045054">
    <property type="entry name" value="P4HA-like"/>
</dbReference>
<evidence type="ECO:0000256" key="9">
    <source>
        <dbReference type="ARBA" id="ARBA00022989"/>
    </source>
</evidence>
<feature type="chain" id="PRO_5031311175" description="procollagen-proline 4-dioxygenase" evidence="15">
    <location>
        <begin position="23"/>
        <end position="272"/>
    </location>
</feature>
<dbReference type="Gene3D" id="2.60.120.620">
    <property type="entry name" value="q2cbj1_9rhob like domain"/>
    <property type="match status" value="1"/>
</dbReference>
<keyword evidence="13" id="KW-0325">Glycoprotein</keyword>
<dbReference type="EC" id="1.14.11.2" evidence="4"/>
<keyword evidence="12" id="KW-0472">Membrane</keyword>
<dbReference type="InterPro" id="IPR006620">
    <property type="entry name" value="Pro_4_hyd_alph"/>
</dbReference>
<comment type="similarity">
    <text evidence="3">Belongs to the P4HA family.</text>
</comment>
<evidence type="ECO:0000256" key="11">
    <source>
        <dbReference type="ARBA" id="ARBA00023004"/>
    </source>
</evidence>
<dbReference type="PROSITE" id="PS51471">
    <property type="entry name" value="FE2OG_OXY"/>
    <property type="match status" value="1"/>
</dbReference>
<name>A0A7S0QZW0_9CHLO</name>
<evidence type="ECO:0000256" key="14">
    <source>
        <dbReference type="ARBA" id="ARBA00049169"/>
    </source>
</evidence>
<keyword evidence="5" id="KW-0812">Transmembrane</keyword>
<keyword evidence="7" id="KW-0223">Dioxygenase</keyword>
<dbReference type="SMART" id="SM00702">
    <property type="entry name" value="P4Hc"/>
    <property type="match status" value="1"/>
</dbReference>
<evidence type="ECO:0000256" key="2">
    <source>
        <dbReference type="ARBA" id="ARBA00004648"/>
    </source>
</evidence>
<protein>
    <recommendedName>
        <fullName evidence="4">procollagen-proline 4-dioxygenase</fullName>
        <ecNumber evidence="4">1.14.11.2</ecNumber>
    </recommendedName>
</protein>
<evidence type="ECO:0000256" key="13">
    <source>
        <dbReference type="ARBA" id="ARBA00023180"/>
    </source>
</evidence>
<accession>A0A7S0QZW0</accession>
<evidence type="ECO:0000256" key="12">
    <source>
        <dbReference type="ARBA" id="ARBA00023136"/>
    </source>
</evidence>
<evidence type="ECO:0000256" key="8">
    <source>
        <dbReference type="ARBA" id="ARBA00022968"/>
    </source>
</evidence>
<evidence type="ECO:0000256" key="5">
    <source>
        <dbReference type="ARBA" id="ARBA00022692"/>
    </source>
</evidence>
<dbReference type="GO" id="GO:0031418">
    <property type="term" value="F:L-ascorbic acid binding"/>
    <property type="evidence" value="ECO:0007669"/>
    <property type="project" value="InterPro"/>
</dbReference>
<reference evidence="17" key="1">
    <citation type="submission" date="2021-01" db="EMBL/GenBank/DDBJ databases">
        <authorList>
            <person name="Corre E."/>
            <person name="Pelletier E."/>
            <person name="Niang G."/>
            <person name="Scheremetjew M."/>
            <person name="Finn R."/>
            <person name="Kale V."/>
            <person name="Holt S."/>
            <person name="Cochrane G."/>
            <person name="Meng A."/>
            <person name="Brown T."/>
            <person name="Cohen L."/>
        </authorList>
    </citation>
    <scope>NUCLEOTIDE SEQUENCE</scope>
    <source>
        <strain evidence="17">CCMP722</strain>
    </source>
</reference>
<feature type="domain" description="Fe2OG dioxygenase" evidence="16">
    <location>
        <begin position="138"/>
        <end position="264"/>
    </location>
</feature>
<dbReference type="PANTHER" id="PTHR10869:SF232">
    <property type="entry name" value="PROLYL 4-HYDROXYLASE SUBUNIT ALPHA-LIKE PROTEIN"/>
    <property type="match status" value="1"/>
</dbReference>
<dbReference type="PANTHER" id="PTHR10869">
    <property type="entry name" value="PROLYL 4-HYDROXYLASE ALPHA SUBUNIT"/>
    <property type="match status" value="1"/>
</dbReference>
<dbReference type="InterPro" id="IPR005123">
    <property type="entry name" value="Oxoglu/Fe-dep_dioxygenase_dom"/>
</dbReference>
<organism evidence="17">
    <name type="scientific">Pyramimonas obovata</name>
    <dbReference type="NCBI Taxonomy" id="1411642"/>
    <lineage>
        <taxon>Eukaryota</taxon>
        <taxon>Viridiplantae</taxon>
        <taxon>Chlorophyta</taxon>
        <taxon>Pyramimonadophyceae</taxon>
        <taxon>Pyramimonadales</taxon>
        <taxon>Pyramimonadaceae</taxon>
        <taxon>Pyramimonas</taxon>
        <taxon>Pyramimonas incertae sedis</taxon>
    </lineage>
</organism>
<evidence type="ECO:0000256" key="10">
    <source>
        <dbReference type="ARBA" id="ARBA00023002"/>
    </source>
</evidence>
<dbReference type="GO" id="GO:0005506">
    <property type="term" value="F:iron ion binding"/>
    <property type="evidence" value="ECO:0007669"/>
    <property type="project" value="InterPro"/>
</dbReference>
<sequence length="272" mass="30394">MCAGALPLRVLLLSFLAPLISAAEEKLIGWKGETYQGPKLRGNDVFKERDEQVWVETIAWEPRAFIAHNFLSKEECLQMIHLGAPHMVKSSVIDSKTGRSVDSKIRTSYGMFLPRGKDEFTKKIEERIAAFAMVPIDHGEGIQILHYEAGQKYEAHYDYFHDQFNVVNGGQRIATVLMYLSDVEEGGETGFPIGKPIPSYRAAQEREGSLSPCAQKGAAVKPRRGDALLFYSLKTDGNTDPASLHAGCPVIRGDKWSATKWMRVNEFKVTMN</sequence>
<dbReference type="AlphaFoldDB" id="A0A7S0QZW0"/>
<comment type="subcellular location">
    <subcellularLocation>
        <location evidence="2">Endoplasmic reticulum membrane</location>
        <topology evidence="2">Single-pass type II membrane protein</topology>
    </subcellularLocation>
</comment>
<dbReference type="InterPro" id="IPR044862">
    <property type="entry name" value="Pro_4_hyd_alph_FE2OG_OXY"/>
</dbReference>
<feature type="signal peptide" evidence="15">
    <location>
        <begin position="1"/>
        <end position="22"/>
    </location>
</feature>
<evidence type="ECO:0000256" key="15">
    <source>
        <dbReference type="SAM" id="SignalP"/>
    </source>
</evidence>
<comment type="cofactor">
    <cofactor evidence="1">
        <name>L-ascorbate</name>
        <dbReference type="ChEBI" id="CHEBI:38290"/>
    </cofactor>
</comment>
<evidence type="ECO:0000313" key="17">
    <source>
        <dbReference type="EMBL" id="CAD8663532.1"/>
    </source>
</evidence>
<evidence type="ECO:0000256" key="1">
    <source>
        <dbReference type="ARBA" id="ARBA00001961"/>
    </source>
</evidence>
<keyword evidence="11" id="KW-0408">Iron</keyword>
<evidence type="ECO:0000259" key="16">
    <source>
        <dbReference type="PROSITE" id="PS51471"/>
    </source>
</evidence>
<dbReference type="FunFam" id="2.60.120.620:FF:000002">
    <property type="entry name" value="Prolyl 4-hydroxylase 4"/>
    <property type="match status" value="1"/>
</dbReference>
<evidence type="ECO:0000256" key="6">
    <source>
        <dbReference type="ARBA" id="ARBA00022723"/>
    </source>
</evidence>
<evidence type="ECO:0000256" key="7">
    <source>
        <dbReference type="ARBA" id="ARBA00022964"/>
    </source>
</evidence>
<dbReference type="GO" id="GO:0005789">
    <property type="term" value="C:endoplasmic reticulum membrane"/>
    <property type="evidence" value="ECO:0007669"/>
    <property type="project" value="UniProtKB-SubCell"/>
</dbReference>
<keyword evidence="10" id="KW-0560">Oxidoreductase</keyword>
<keyword evidence="6" id="KW-0479">Metal-binding</keyword>
<evidence type="ECO:0000256" key="4">
    <source>
        <dbReference type="ARBA" id="ARBA00012269"/>
    </source>
</evidence>
<dbReference type="GO" id="GO:0004656">
    <property type="term" value="F:procollagen-proline 4-dioxygenase activity"/>
    <property type="evidence" value="ECO:0007669"/>
    <property type="project" value="UniProtKB-EC"/>
</dbReference>
<dbReference type="EMBL" id="HBFA01014507">
    <property type="protein sequence ID" value="CAD8663532.1"/>
    <property type="molecule type" value="Transcribed_RNA"/>
</dbReference>
<proteinExistence type="inferred from homology"/>
<comment type="catalytic activity">
    <reaction evidence="14">
        <text>L-prolyl-[collagen] + 2-oxoglutarate + O2 = trans-4-hydroxy-L-prolyl-[collagen] + succinate + CO2</text>
        <dbReference type="Rhea" id="RHEA:18945"/>
        <dbReference type="Rhea" id="RHEA-COMP:11676"/>
        <dbReference type="Rhea" id="RHEA-COMP:11680"/>
        <dbReference type="ChEBI" id="CHEBI:15379"/>
        <dbReference type="ChEBI" id="CHEBI:16526"/>
        <dbReference type="ChEBI" id="CHEBI:16810"/>
        <dbReference type="ChEBI" id="CHEBI:30031"/>
        <dbReference type="ChEBI" id="CHEBI:50342"/>
        <dbReference type="ChEBI" id="CHEBI:61965"/>
        <dbReference type="EC" id="1.14.11.2"/>
    </reaction>
</comment>
<dbReference type="Pfam" id="PF13640">
    <property type="entry name" value="2OG-FeII_Oxy_3"/>
    <property type="match status" value="1"/>
</dbReference>
<evidence type="ECO:0000256" key="3">
    <source>
        <dbReference type="ARBA" id="ARBA00006511"/>
    </source>
</evidence>
<keyword evidence="9" id="KW-1133">Transmembrane helix</keyword>
<gene>
    <name evidence="17" type="ORF">POBO1169_LOCUS7536</name>
</gene>
<keyword evidence="15" id="KW-0732">Signal</keyword>